<evidence type="ECO:0000313" key="1">
    <source>
        <dbReference type="EMBL" id="AAX25376.2"/>
    </source>
</evidence>
<dbReference type="EMBL" id="AY809487">
    <property type="protein sequence ID" value="AAX25376.2"/>
    <property type="molecule type" value="mRNA"/>
</dbReference>
<feature type="non-terminal residue" evidence="1">
    <location>
        <position position="1"/>
    </location>
</feature>
<proteinExistence type="evidence at transcript level"/>
<reference evidence="1" key="1">
    <citation type="journal article" date="2006" name="PLoS Pathog.">
        <title>New perspectives on host-parasite interplay by comparative transcriptomic and proteomic analyses of Schistosoma japonicum.</title>
        <authorList>
            <person name="Liu F."/>
            <person name="Lu J."/>
            <person name="Hu W."/>
            <person name="Wang S.Y."/>
            <person name="Cui S.J."/>
            <person name="Chi M."/>
            <person name="Yan Q."/>
            <person name="Wang X.R."/>
            <person name="Song H.D."/>
            <person name="Xu X.N."/>
            <person name="Wang J.J."/>
            <person name="Zhang X.L."/>
            <person name="Zhang X."/>
            <person name="Wang Z.Q."/>
            <person name="Xue C.L."/>
            <person name="Brindley P.J."/>
            <person name="McManus D.P."/>
            <person name="Yang P.Y."/>
            <person name="Feng Z."/>
            <person name="Chen Z."/>
            <person name="Han Z.G."/>
        </authorList>
    </citation>
    <scope>NUCLEOTIDE SEQUENCE</scope>
</reference>
<accession>Q5C4P8</accession>
<sequence length="137" mass="15522">KASRFIQVEPDDPSLFQEPDLSNIPENHMHLTTKEIVVAKNPETESTEYNLNSNIRHKSITLVIDIGDSCTIEEKLLNTNSGLQKLSKVWKSTVAKQVENVNNTIVYKIGEPLDSVVKSLNEFWRINRCAACLEKLL</sequence>
<name>Q5C4P8_SCHJA</name>
<protein>
    <submittedName>
        <fullName evidence="1">SJCHGC08502 protein</fullName>
    </submittedName>
</protein>
<organism evidence="1">
    <name type="scientific">Schistosoma japonicum</name>
    <name type="common">Blood fluke</name>
    <dbReference type="NCBI Taxonomy" id="6182"/>
    <lineage>
        <taxon>Eukaryota</taxon>
        <taxon>Metazoa</taxon>
        <taxon>Spiralia</taxon>
        <taxon>Lophotrochozoa</taxon>
        <taxon>Platyhelminthes</taxon>
        <taxon>Trematoda</taxon>
        <taxon>Digenea</taxon>
        <taxon>Strigeidida</taxon>
        <taxon>Schistosomatoidea</taxon>
        <taxon>Schistosomatidae</taxon>
        <taxon>Schistosoma</taxon>
    </lineage>
</organism>
<dbReference type="AlphaFoldDB" id="Q5C4P8"/>